<proteinExistence type="predicted"/>
<comment type="function">
    <text evidence="1">Catalyzes the hydroxylation of the N(6)-(4-aminobutyl)-L-lysine intermediate produced by deoxyhypusine synthase/DHPS on a critical lysine of the eukaryotic translation initiation factor 5A/eIF-5A. This is the second step of the post-translational modification of that lysine into an unusual amino acid residue named hypusine. Hypusination is unique to mature eIF-5A factor and is essential for its function.</text>
</comment>
<dbReference type="InterPro" id="IPR025989">
    <property type="entry name" value="Virulence_F_dom"/>
</dbReference>
<dbReference type="Pfam" id="PF13769">
    <property type="entry name" value="Virulence_fact"/>
    <property type="match status" value="1"/>
</dbReference>
<dbReference type="SUPFAM" id="SSF110836">
    <property type="entry name" value="Hypothetical protein SAV1430"/>
    <property type="match status" value="1"/>
</dbReference>
<dbReference type="InterPro" id="IPR036498">
    <property type="entry name" value="Nfu/NifU_N_sf"/>
</dbReference>
<dbReference type="Pfam" id="PF08712">
    <property type="entry name" value="Nfu_N"/>
    <property type="match status" value="1"/>
</dbReference>
<reference evidence="3 4" key="1">
    <citation type="submission" date="2018-10" db="EMBL/GenBank/DDBJ databases">
        <title>Phylogenomics of Brevibacillus.</title>
        <authorList>
            <person name="Dunlap C."/>
        </authorList>
    </citation>
    <scope>NUCLEOTIDE SEQUENCE [LARGE SCALE GENOMIC DNA]</scope>
    <source>
        <strain evidence="3 4">JCM 15716</strain>
    </source>
</reference>
<organism evidence="3 4">
    <name type="scientific">Brevibacillus fluminis</name>
    <dbReference type="NCBI Taxonomy" id="511487"/>
    <lineage>
        <taxon>Bacteria</taxon>
        <taxon>Bacillati</taxon>
        <taxon>Bacillota</taxon>
        <taxon>Bacilli</taxon>
        <taxon>Bacillales</taxon>
        <taxon>Paenibacillaceae</taxon>
        <taxon>Brevibacillus</taxon>
    </lineage>
</organism>
<dbReference type="SMART" id="SM00932">
    <property type="entry name" value="Nfu_N"/>
    <property type="match status" value="1"/>
</dbReference>
<dbReference type="PANTHER" id="PTHR12697:SF37">
    <property type="entry name" value="CONSERVED VIRULENCE FACTOR C"/>
    <property type="match status" value="1"/>
</dbReference>
<dbReference type="Pfam" id="PF13646">
    <property type="entry name" value="HEAT_2"/>
    <property type="match status" value="1"/>
</dbReference>
<dbReference type="Proteomes" id="UP000271031">
    <property type="component" value="Unassembled WGS sequence"/>
</dbReference>
<gene>
    <name evidence="3" type="ORF">EDM56_23765</name>
</gene>
<feature type="domain" description="Scaffold protein Nfu/NifU N-terminal" evidence="2">
    <location>
        <begin position="4"/>
        <end position="90"/>
    </location>
</feature>
<dbReference type="GO" id="GO:0016491">
    <property type="term" value="F:oxidoreductase activity"/>
    <property type="evidence" value="ECO:0007669"/>
    <property type="project" value="TreeGrafter"/>
</dbReference>
<dbReference type="InterPro" id="IPR016024">
    <property type="entry name" value="ARM-type_fold"/>
</dbReference>
<dbReference type="OrthoDB" id="420201at2"/>
<dbReference type="PROSITE" id="PS50077">
    <property type="entry name" value="HEAT_REPEAT"/>
    <property type="match status" value="1"/>
</dbReference>
<dbReference type="InterPro" id="IPR014824">
    <property type="entry name" value="Nfu/NifU_N"/>
</dbReference>
<dbReference type="InterPro" id="IPR026003">
    <property type="entry name" value="Cohesin_HEAT"/>
</dbReference>
<evidence type="ECO:0000313" key="3">
    <source>
        <dbReference type="EMBL" id="RNB82345.1"/>
    </source>
</evidence>
<dbReference type="InterPro" id="IPR004155">
    <property type="entry name" value="PBS_lyase_HEAT"/>
</dbReference>
<dbReference type="SUPFAM" id="SSF48371">
    <property type="entry name" value="ARM repeat"/>
    <property type="match status" value="1"/>
</dbReference>
<dbReference type="EMBL" id="RHHQ01000020">
    <property type="protein sequence ID" value="RNB82345.1"/>
    <property type="molecule type" value="Genomic_DNA"/>
</dbReference>
<dbReference type="Pfam" id="PF12765">
    <property type="entry name" value="Cohesin_HEAT"/>
    <property type="match status" value="1"/>
</dbReference>
<dbReference type="InterPro" id="IPR011989">
    <property type="entry name" value="ARM-like"/>
</dbReference>
<dbReference type="PANTHER" id="PTHR12697">
    <property type="entry name" value="PBS LYASE HEAT-LIKE PROTEIN"/>
    <property type="match status" value="1"/>
</dbReference>
<dbReference type="RefSeq" id="WP_122920423.1">
    <property type="nucleotide sequence ID" value="NZ_RHHQ01000020.1"/>
</dbReference>
<dbReference type="SMART" id="SM00567">
    <property type="entry name" value="EZ_HEAT"/>
    <property type="match status" value="4"/>
</dbReference>
<evidence type="ECO:0000256" key="1">
    <source>
        <dbReference type="ARBA" id="ARBA00045876"/>
    </source>
</evidence>
<name>A0A3M8D552_9BACL</name>
<dbReference type="AlphaFoldDB" id="A0A3M8D552"/>
<protein>
    <submittedName>
        <fullName evidence="3">Virulence factor</fullName>
    </submittedName>
</protein>
<evidence type="ECO:0000259" key="2">
    <source>
        <dbReference type="SMART" id="SM00932"/>
    </source>
</evidence>
<sequence>MKLLSIEPTPSPNSMKLNLDESLPNGIQKEYSKQNKEQAAPYIQKLLDIPGVKSVFRAADFIALDRLPQAGWKEILAAVKEVFNTDHVEGEGLLTGQDGVQDASTFGEAIVYLQMFRTIPMQVKVEAGGEQIRAALPERFANIAMEAGKVSPNLIKERSWVEQGVRYGDLKEIGEEVAQEVDAAYDDERLRALMDEILREAGAAAADKHETVEQDEPIVQEPVITLEVLDDPDWRKRYAAMDRLEPQEEHLPILAKALRDPKSSVRRLAVVYLGMIGTEAVMPLLLEALKDSSVSVRRTAGDTLSDLGDPQAIPSMVEALQDTSKLVRWRAARFLFEQGDETALAGLHAAEEDPEFEVSLQVKMAIERIERGEAASGSVWQQMTNRERE</sequence>
<evidence type="ECO:0000313" key="4">
    <source>
        <dbReference type="Proteomes" id="UP000271031"/>
    </source>
</evidence>
<comment type="caution">
    <text evidence="3">The sequence shown here is derived from an EMBL/GenBank/DDBJ whole genome shotgun (WGS) entry which is preliminary data.</text>
</comment>
<dbReference type="Gene3D" id="1.25.10.10">
    <property type="entry name" value="Leucine-rich Repeat Variant"/>
    <property type="match status" value="1"/>
</dbReference>
<dbReference type="Gene3D" id="3.30.1370.70">
    <property type="entry name" value="Scaffold protein Nfu/NifU, N-terminal domain"/>
    <property type="match status" value="1"/>
</dbReference>
<accession>A0A3M8D552</accession>
<dbReference type="InterPro" id="IPR021133">
    <property type="entry name" value="HEAT_type_2"/>
</dbReference>
<keyword evidence="4" id="KW-1185">Reference proteome</keyword>